<comment type="caution">
    <text evidence="2">The sequence shown here is derived from an EMBL/GenBank/DDBJ whole genome shotgun (WGS) entry which is preliminary data.</text>
</comment>
<dbReference type="EMBL" id="PUAP01000037">
    <property type="protein sequence ID" value="PQF21947.1"/>
    <property type="molecule type" value="Genomic_DNA"/>
</dbReference>
<organism evidence="2 3">
    <name type="scientific">Enterococcus mundtii</name>
    <dbReference type="NCBI Taxonomy" id="53346"/>
    <lineage>
        <taxon>Bacteria</taxon>
        <taxon>Bacillati</taxon>
        <taxon>Bacillota</taxon>
        <taxon>Bacilli</taxon>
        <taxon>Lactobacillales</taxon>
        <taxon>Enterococcaceae</taxon>
        <taxon>Enterococcus</taxon>
    </lineage>
</organism>
<sequence>MIDFNDQYHILAMALRLGKAANFKAVGKEGKENYQFLFSKLIKMVENDQDSFFIETDKKNDLIHSLGHTIDYYDAKKKEDIQHIIENLREDDPTSFVIIPSYSTTTRLFHDHIYSLIIHKKEDYIVTKIDKLESMISNFQLKVDPKNLDKLSDILYYSKFDYRKTRISVDIFSKLKKISTEKPFALHNKLRGYPGITNCPILEPLTALKWTVYNCNKPILSDEIKKKQVIYPKLWPSKDLRVRFYQTFLGDDEQHNRQFSMLWNYYVMRKIETQLVDKEYIGKIRCLSIKYLSKVLNDPAIPIEFKKNQTNEASKSKYKVFHSRSKKLETLHTKISNIINKKCMPIDESQNKNAVNSQHFTLSTRIVPTSSDNVSYIGSPSKKESQACSIQR</sequence>
<accession>A0A2S7RQU3</accession>
<evidence type="ECO:0000313" key="3">
    <source>
        <dbReference type="Proteomes" id="UP000237934"/>
    </source>
</evidence>
<name>A0A2S7RQU3_ENTMU</name>
<feature type="region of interest" description="Disordered" evidence="1">
    <location>
        <begin position="373"/>
        <end position="392"/>
    </location>
</feature>
<evidence type="ECO:0000313" key="2">
    <source>
        <dbReference type="EMBL" id="PQF21947.1"/>
    </source>
</evidence>
<protein>
    <submittedName>
        <fullName evidence="2">Uncharacterized protein</fullName>
    </submittedName>
</protein>
<evidence type="ECO:0000256" key="1">
    <source>
        <dbReference type="SAM" id="MobiDB-lite"/>
    </source>
</evidence>
<dbReference type="RefSeq" id="WP_104872336.1">
    <property type="nucleotide sequence ID" value="NZ_PUAP01000037.1"/>
</dbReference>
<dbReference type="AlphaFoldDB" id="A0A2S7RQU3"/>
<reference evidence="2 3" key="1">
    <citation type="journal article" date="2018" name="Pathog. Dis.">
        <title>Whole-genome sequencing based characterization of antimicrobial resistance in Enterococcus.</title>
        <authorList>
            <person name="Tyson G."/>
        </authorList>
    </citation>
    <scope>NUCLEOTIDE SEQUENCE [LARGE SCALE GENOMIC DNA]</scope>
    <source>
        <strain evidence="2 3">CVM N55263</strain>
    </source>
</reference>
<gene>
    <name evidence="2" type="ORF">CUS89_12270</name>
</gene>
<dbReference type="Proteomes" id="UP000237934">
    <property type="component" value="Unassembled WGS sequence"/>
</dbReference>
<proteinExistence type="predicted"/>